<evidence type="ECO:0000259" key="3">
    <source>
        <dbReference type="SMART" id="SM00849"/>
    </source>
</evidence>
<dbReference type="Gene3D" id="3.60.15.10">
    <property type="entry name" value="Ribonuclease Z/Hydroxyacylglutathione hydrolase-like"/>
    <property type="match status" value="1"/>
</dbReference>
<evidence type="ECO:0000313" key="4">
    <source>
        <dbReference type="EMBL" id="AXY57599.1"/>
    </source>
</evidence>
<feature type="chain" id="PRO_5017620788" evidence="2">
    <location>
        <begin position="22"/>
        <end position="325"/>
    </location>
</feature>
<dbReference type="KEGG" id="achi:CDG60_14135"/>
<dbReference type="InterPro" id="IPR044094">
    <property type="entry name" value="AtsA-like_MBL-fold"/>
</dbReference>
<dbReference type="GO" id="GO:0042781">
    <property type="term" value="F:3'-tRNA processing endoribonuclease activity"/>
    <property type="evidence" value="ECO:0007669"/>
    <property type="project" value="TreeGrafter"/>
</dbReference>
<dbReference type="Proteomes" id="UP000263753">
    <property type="component" value="Chromosome"/>
</dbReference>
<dbReference type="AlphaFoldDB" id="A0A3B7M547"/>
<feature type="signal peptide" evidence="2">
    <location>
        <begin position="1"/>
        <end position="21"/>
    </location>
</feature>
<name>A0A3B7M547_9GAMM</name>
<keyword evidence="1 4" id="KW-0378">Hydrolase</keyword>
<dbReference type="InterPro" id="IPR001279">
    <property type="entry name" value="Metallo-B-lactamas"/>
</dbReference>
<accession>A0A3B7M547</accession>
<sequence>MKIRNLLLSMMLTTGLTAVHADSKTVQLKTAAATQSAGTRVVMLGTGHPGFDSKRAGQAILIVVDKQLYLFDSGPGYMKNFNSLSNLPWMPKDTLFSNDSLYGSINKLFLTHLDSDHTLGMDEFLLRPWVQGRSTQPVVYGPKGTKSLVDESLKSFKSDIDHRTLGSQPSNNTGYKAIVHEIDHEGVVYKDDKVTVSAFKVPHGSWPDGMAYGYRIQTPDKVIVLSGDTRYEERNFQFYKDADILVHEVLSDAGNQKLSPDWQKYMLEAHTTTKQLAKIANVIKPKKLVLNHAIFFGQPEQALVKEVTDDYKGTVILAEDNMIIE</sequence>
<dbReference type="RefSeq" id="WP_087514101.1">
    <property type="nucleotide sequence ID" value="NZ_CP032134.1"/>
</dbReference>
<gene>
    <name evidence="4" type="ORF">CDG60_14135</name>
</gene>
<dbReference type="Pfam" id="PF12706">
    <property type="entry name" value="Lactamase_B_2"/>
    <property type="match status" value="1"/>
</dbReference>
<dbReference type="EMBL" id="CP032134">
    <property type="protein sequence ID" value="AXY57599.1"/>
    <property type="molecule type" value="Genomic_DNA"/>
</dbReference>
<dbReference type="SUPFAM" id="SSF56281">
    <property type="entry name" value="Metallo-hydrolase/oxidoreductase"/>
    <property type="match status" value="1"/>
</dbReference>
<protein>
    <submittedName>
        <fullName evidence="4">MBL fold metallo-hydrolase</fullName>
    </submittedName>
</protein>
<feature type="domain" description="Metallo-beta-lactamase" evidence="3">
    <location>
        <begin position="56"/>
        <end position="270"/>
    </location>
</feature>
<dbReference type="PANTHER" id="PTHR46018">
    <property type="entry name" value="ZINC PHOSPHODIESTERASE ELAC PROTEIN 1"/>
    <property type="match status" value="1"/>
</dbReference>
<reference evidence="5" key="1">
    <citation type="submission" date="2018-09" db="EMBL/GenBank/DDBJ databases">
        <title>The complete genome of Acinetobacter sp. strain WCHAc010005.</title>
        <authorList>
            <person name="Hu Y."/>
            <person name="Long H."/>
            <person name="Feng Y."/>
            <person name="Zong Z."/>
        </authorList>
    </citation>
    <scope>NUCLEOTIDE SEQUENCE [LARGE SCALE GENOMIC DNA]</scope>
    <source>
        <strain evidence="5">WCHAc010005</strain>
    </source>
</reference>
<dbReference type="PANTHER" id="PTHR46018:SF2">
    <property type="entry name" value="ZINC PHOSPHODIESTERASE ELAC PROTEIN 1"/>
    <property type="match status" value="1"/>
</dbReference>
<proteinExistence type="predicted"/>
<dbReference type="CDD" id="cd07719">
    <property type="entry name" value="arylsulfatase_AtsA-like_MBL-fold"/>
    <property type="match status" value="1"/>
</dbReference>
<organism evidence="4 5">
    <name type="scientific">Acinetobacter chinensis</name>
    <dbReference type="NCBI Taxonomy" id="2004650"/>
    <lineage>
        <taxon>Bacteria</taxon>
        <taxon>Pseudomonadati</taxon>
        <taxon>Pseudomonadota</taxon>
        <taxon>Gammaproteobacteria</taxon>
        <taxon>Moraxellales</taxon>
        <taxon>Moraxellaceae</taxon>
        <taxon>Acinetobacter</taxon>
    </lineage>
</organism>
<dbReference type="InterPro" id="IPR036866">
    <property type="entry name" value="RibonucZ/Hydroxyglut_hydro"/>
</dbReference>
<dbReference type="SMART" id="SM00849">
    <property type="entry name" value="Lactamase_B"/>
    <property type="match status" value="1"/>
</dbReference>
<evidence type="ECO:0000256" key="1">
    <source>
        <dbReference type="ARBA" id="ARBA00022801"/>
    </source>
</evidence>
<evidence type="ECO:0000313" key="5">
    <source>
        <dbReference type="Proteomes" id="UP000263753"/>
    </source>
</evidence>
<keyword evidence="2" id="KW-0732">Signal</keyword>
<evidence type="ECO:0000256" key="2">
    <source>
        <dbReference type="SAM" id="SignalP"/>
    </source>
</evidence>